<gene>
    <name evidence="2" type="ORF">FA10DRAFT_304775</name>
</gene>
<dbReference type="AlphaFoldDB" id="A0A316YGP1"/>
<feature type="transmembrane region" description="Helical" evidence="1">
    <location>
        <begin position="115"/>
        <end position="135"/>
    </location>
</feature>
<dbReference type="InParanoid" id="A0A316YGP1"/>
<protein>
    <recommendedName>
        <fullName evidence="4">MARVEL domain-containing protein</fullName>
    </recommendedName>
</protein>
<accession>A0A316YGP1</accession>
<reference evidence="2 3" key="1">
    <citation type="journal article" date="2018" name="Mol. Biol. Evol.">
        <title>Broad Genomic Sampling Reveals a Smut Pathogenic Ancestry of the Fungal Clade Ustilaginomycotina.</title>
        <authorList>
            <person name="Kijpornyongpan T."/>
            <person name="Mondo S.J."/>
            <person name="Barry K."/>
            <person name="Sandor L."/>
            <person name="Lee J."/>
            <person name="Lipzen A."/>
            <person name="Pangilinan J."/>
            <person name="LaButti K."/>
            <person name="Hainaut M."/>
            <person name="Henrissat B."/>
            <person name="Grigoriev I.V."/>
            <person name="Spatafora J.W."/>
            <person name="Aime M.C."/>
        </authorList>
    </citation>
    <scope>NUCLEOTIDE SEQUENCE [LARGE SCALE GENOMIC DNA]</scope>
    <source>
        <strain evidence="2 3">MCA 4198</strain>
    </source>
</reference>
<dbReference type="OrthoDB" id="3436860at2759"/>
<keyword evidence="3" id="KW-1185">Reference proteome</keyword>
<keyword evidence="1" id="KW-0812">Transmembrane</keyword>
<feature type="transmembrane region" description="Helical" evidence="1">
    <location>
        <begin position="52"/>
        <end position="70"/>
    </location>
</feature>
<feature type="transmembrane region" description="Helical" evidence="1">
    <location>
        <begin position="12"/>
        <end position="32"/>
    </location>
</feature>
<evidence type="ECO:0000313" key="2">
    <source>
        <dbReference type="EMBL" id="PWN86905.1"/>
    </source>
</evidence>
<dbReference type="RefSeq" id="XP_025374103.1">
    <property type="nucleotide sequence ID" value="XM_025525394.1"/>
</dbReference>
<feature type="transmembrane region" description="Helical" evidence="1">
    <location>
        <begin position="82"/>
        <end position="103"/>
    </location>
</feature>
<proteinExistence type="predicted"/>
<organism evidence="2 3">
    <name type="scientific">Acaromyces ingoldii</name>
    <dbReference type="NCBI Taxonomy" id="215250"/>
    <lineage>
        <taxon>Eukaryota</taxon>
        <taxon>Fungi</taxon>
        <taxon>Dikarya</taxon>
        <taxon>Basidiomycota</taxon>
        <taxon>Ustilaginomycotina</taxon>
        <taxon>Exobasidiomycetes</taxon>
        <taxon>Exobasidiales</taxon>
        <taxon>Cryptobasidiaceae</taxon>
        <taxon>Acaromyces</taxon>
    </lineage>
</organism>
<keyword evidence="1" id="KW-0472">Membrane</keyword>
<dbReference type="Proteomes" id="UP000245768">
    <property type="component" value="Unassembled WGS sequence"/>
</dbReference>
<evidence type="ECO:0000313" key="3">
    <source>
        <dbReference type="Proteomes" id="UP000245768"/>
    </source>
</evidence>
<sequence>MGYSTRKQQKVVDIIHIIEIVLIHGVLGISVYRRFNKNIIRSRADFLSLSAAAKSLIFIFWILATEHVSFMKKRYSRKANMILMIIDCVFWGAVIGMTAYFLIQNGCVGIGCNLTYAILALSSVLFVLSIPVALLSTKFWLASRRTGMDTKEQEDIISKPDQYLLSPQELQAASNPVEISYLSPRPDVRQHPVTNQRSWA</sequence>
<evidence type="ECO:0008006" key="4">
    <source>
        <dbReference type="Google" id="ProtNLM"/>
    </source>
</evidence>
<dbReference type="EMBL" id="KZ819642">
    <property type="protein sequence ID" value="PWN86905.1"/>
    <property type="molecule type" value="Genomic_DNA"/>
</dbReference>
<dbReference type="STRING" id="215250.A0A316YGP1"/>
<keyword evidence="1" id="KW-1133">Transmembrane helix</keyword>
<name>A0A316YGP1_9BASI</name>
<dbReference type="GeneID" id="37047310"/>
<evidence type="ECO:0000256" key="1">
    <source>
        <dbReference type="SAM" id="Phobius"/>
    </source>
</evidence>